<keyword evidence="1" id="KW-0472">Membrane</keyword>
<dbReference type="RefSeq" id="WP_176266785.1">
    <property type="nucleotide sequence ID" value="NZ_JABWGV010000002.1"/>
</dbReference>
<name>A0A850GY00_9SPHN</name>
<gene>
    <name evidence="2" type="ORF">HUV48_05400</name>
</gene>
<evidence type="ECO:0008006" key="4">
    <source>
        <dbReference type="Google" id="ProtNLM"/>
    </source>
</evidence>
<feature type="transmembrane region" description="Helical" evidence="1">
    <location>
        <begin position="256"/>
        <end position="276"/>
    </location>
</feature>
<evidence type="ECO:0000256" key="1">
    <source>
        <dbReference type="SAM" id="Phobius"/>
    </source>
</evidence>
<organism evidence="2 3">
    <name type="scientific">Qipengyuania atrilutea</name>
    <dbReference type="NCBI Taxonomy" id="2744473"/>
    <lineage>
        <taxon>Bacteria</taxon>
        <taxon>Pseudomonadati</taxon>
        <taxon>Pseudomonadota</taxon>
        <taxon>Alphaproteobacteria</taxon>
        <taxon>Sphingomonadales</taxon>
        <taxon>Erythrobacteraceae</taxon>
        <taxon>Qipengyuania</taxon>
    </lineage>
</organism>
<accession>A0A850GY00</accession>
<keyword evidence="1" id="KW-0812">Transmembrane</keyword>
<evidence type="ECO:0000313" key="3">
    <source>
        <dbReference type="Proteomes" id="UP000561438"/>
    </source>
</evidence>
<protein>
    <recommendedName>
        <fullName evidence="4">CHASE2 domain-containing protein</fullName>
    </recommendedName>
</protein>
<feature type="transmembrane region" description="Helical" evidence="1">
    <location>
        <begin position="281"/>
        <end position="300"/>
    </location>
</feature>
<evidence type="ECO:0000313" key="2">
    <source>
        <dbReference type="EMBL" id="NVD44451.1"/>
    </source>
</evidence>
<keyword evidence="3" id="KW-1185">Reference proteome</keyword>
<dbReference type="Proteomes" id="UP000561438">
    <property type="component" value="Unassembled WGS sequence"/>
</dbReference>
<reference evidence="2 3" key="1">
    <citation type="submission" date="2020-06" db="EMBL/GenBank/DDBJ databases">
        <title>Altererythrobacter sp. HHU K3-1.</title>
        <authorList>
            <person name="Zhang D."/>
            <person name="Xue H."/>
        </authorList>
    </citation>
    <scope>NUCLEOTIDE SEQUENCE [LARGE SCALE GENOMIC DNA]</scope>
    <source>
        <strain evidence="2 3">HHU K3-1</strain>
    </source>
</reference>
<keyword evidence="1" id="KW-1133">Transmembrane helix</keyword>
<proteinExistence type="predicted"/>
<dbReference type="EMBL" id="JABWGV010000002">
    <property type="protein sequence ID" value="NVD44451.1"/>
    <property type="molecule type" value="Genomic_DNA"/>
</dbReference>
<feature type="transmembrane region" description="Helical" evidence="1">
    <location>
        <begin position="306"/>
        <end position="327"/>
    </location>
</feature>
<comment type="caution">
    <text evidence="2">The sequence shown here is derived from an EMBL/GenBank/DDBJ whole genome shotgun (WGS) entry which is preliminary data.</text>
</comment>
<feature type="transmembrane region" description="Helical" evidence="1">
    <location>
        <begin position="18"/>
        <end position="38"/>
    </location>
</feature>
<sequence>MAPSKILDAVKGDRDARWAFLIALGIAAIVALLNYASFLTASDGLLLDAGNRASEPTAPKVVVVDPGTQDPAGNFELLERLAETARNLGAVRIGLYSANAPGALPESPSVPLTFGLAELGRVPSADDRIDYAAARIAAADHGISRRQTPSFASANGAIPSFETALAGRLAAKDYFVRMPREQNIPVVSLAQVLANDFHADDFEGMVMIVAPGRDLTEAHLSTPLSKDGARTPASLFSAYAVQSLLDRSEIYAATPWTAFAAILALTLAVAAAMTAFEPKRALAPVLFLGVLSALLAAYLALSFANLLLPITAMIVAIIMAAVGLLLFSEVRQDRRLAAILERAIAMAFGNSPYDAQTEPGRHLTEAAERIGLHHSLVLSVPHSGPASVLGAFRADQDDMPSERTLRLIAADRKDSATSIERPTDWNGEVHSALLSSDDPALVWLYSAPAEGKAPHPAEHAHNIAAAIRQTHEWRNDLSTGARRARRKRPIDAQLASAASLITARSDRIAAGLDGLETAAMIFHLGGFPVHANAQMEALARQAGLTPHGTNLLKTLTALSDFSADHLSELLSAIIRDGVEIRIPAKDFGGLQRILRVAPMLKGTHDIIILEAVDITEQNRLAQQRSAVGNFVDKQLRNDLEVIELGAEIGQASAGEGSHVKEIFFNLSETVQRAIGRLEEVADFLNDTGTSAANVCYPLDARKVVDEALEKVAPFAAEFDVSIETALPGISGFTMAEPKSLLATCEAMLRIVIADTPHGGRVKARLTEELDGTVIEVSGGFGIPFERLMAALDSRSEEVPEEYRALASGFKDVARWQGLSSYWSAVGQGLRFNVKMRRIG</sequence>
<dbReference type="AlphaFoldDB" id="A0A850GY00"/>